<organism evidence="2 3">
    <name type="scientific">Frankliniella fusca</name>
    <dbReference type="NCBI Taxonomy" id="407009"/>
    <lineage>
        <taxon>Eukaryota</taxon>
        <taxon>Metazoa</taxon>
        <taxon>Ecdysozoa</taxon>
        <taxon>Arthropoda</taxon>
        <taxon>Hexapoda</taxon>
        <taxon>Insecta</taxon>
        <taxon>Pterygota</taxon>
        <taxon>Neoptera</taxon>
        <taxon>Paraneoptera</taxon>
        <taxon>Thysanoptera</taxon>
        <taxon>Terebrantia</taxon>
        <taxon>Thripoidea</taxon>
        <taxon>Thripidae</taxon>
        <taxon>Frankliniella</taxon>
    </lineage>
</organism>
<evidence type="ECO:0000256" key="1">
    <source>
        <dbReference type="SAM" id="MobiDB-lite"/>
    </source>
</evidence>
<dbReference type="EMBL" id="JAHWGI010001421">
    <property type="protein sequence ID" value="KAK3931311.1"/>
    <property type="molecule type" value="Genomic_DNA"/>
</dbReference>
<dbReference type="InterPro" id="IPR036397">
    <property type="entry name" value="RNaseH_sf"/>
</dbReference>
<evidence type="ECO:0000313" key="3">
    <source>
        <dbReference type="Proteomes" id="UP001219518"/>
    </source>
</evidence>
<dbReference type="Gene3D" id="3.30.420.10">
    <property type="entry name" value="Ribonuclease H-like superfamily/Ribonuclease H"/>
    <property type="match status" value="1"/>
</dbReference>
<reference evidence="2" key="1">
    <citation type="submission" date="2021-07" db="EMBL/GenBank/DDBJ databases">
        <authorList>
            <person name="Catto M.A."/>
            <person name="Jacobson A."/>
            <person name="Kennedy G."/>
            <person name="Labadie P."/>
            <person name="Hunt B.G."/>
            <person name="Srinivasan R."/>
        </authorList>
    </citation>
    <scope>NUCLEOTIDE SEQUENCE</scope>
    <source>
        <strain evidence="2">PL_HMW_Pooled</strain>
        <tissue evidence="2">Head</tissue>
    </source>
</reference>
<dbReference type="PANTHER" id="PTHR33939">
    <property type="entry name" value="PROTEIN CBG22215"/>
    <property type="match status" value="1"/>
</dbReference>
<dbReference type="PANTHER" id="PTHR33939:SF1">
    <property type="entry name" value="DUF4371 DOMAIN-CONTAINING PROTEIN"/>
    <property type="match status" value="1"/>
</dbReference>
<name>A0AAE1LST5_9NEOP</name>
<dbReference type="AlphaFoldDB" id="A0AAE1LST5"/>
<feature type="region of interest" description="Disordered" evidence="1">
    <location>
        <begin position="1"/>
        <end position="20"/>
    </location>
</feature>
<evidence type="ECO:0000313" key="2">
    <source>
        <dbReference type="EMBL" id="KAK3931311.1"/>
    </source>
</evidence>
<proteinExistence type="predicted"/>
<accession>A0AAE1LST5</accession>
<protein>
    <submittedName>
        <fullName evidence="2">Protein-glutamine gamma-glutamyltransferase 2</fullName>
    </submittedName>
</protein>
<reference evidence="2" key="2">
    <citation type="journal article" date="2023" name="BMC Genomics">
        <title>Pest status, molecular evolution, and epigenetic factors derived from the genome assembly of Frankliniella fusca, a thysanopteran phytovirus vector.</title>
        <authorList>
            <person name="Catto M.A."/>
            <person name="Labadie P.E."/>
            <person name="Jacobson A.L."/>
            <person name="Kennedy G.G."/>
            <person name="Srinivasan R."/>
            <person name="Hunt B.G."/>
        </authorList>
    </citation>
    <scope>NUCLEOTIDE SEQUENCE</scope>
    <source>
        <strain evidence="2">PL_HMW_Pooled</strain>
    </source>
</reference>
<gene>
    <name evidence="2" type="ORF">KUF71_025571</name>
</gene>
<keyword evidence="3" id="KW-1185">Reference proteome</keyword>
<sequence length="321" mass="37871">MSKTKTKKKRPSPKKPRKFGLYYGSRRKFQGSPFNRQLQSAVFRLYKYFEQERDHGGPFVDLKKVRLRVSQSLGISKTTVSKYVSIGFEGEEFNTPGKIRKHKRPKRCIDSFTKCALRNVIYEFHRNRWHITTAKLLAKLRQRDIDFKGGAETLRKVLHDIGFSYEAHNPTRKIQEEMRIQILRRNYLRRYYFFERAEVEGRKVWNFVYLDETWVFRRGTGKMGKSWQDLDLRSCPSKNMSTGARYIVIHAGGREGFVEGAGKVWCSSTKPKSYDDYHGDMNSIMFTKWLVEQLINNLEEPTVIVMDNAAYHRTQAKFSFI</sequence>
<comment type="caution">
    <text evidence="2">The sequence shown here is derived from an EMBL/GenBank/DDBJ whole genome shotgun (WGS) entry which is preliminary data.</text>
</comment>
<dbReference type="Proteomes" id="UP001219518">
    <property type="component" value="Unassembled WGS sequence"/>
</dbReference>
<dbReference type="GO" id="GO:0003676">
    <property type="term" value="F:nucleic acid binding"/>
    <property type="evidence" value="ECO:0007669"/>
    <property type="project" value="InterPro"/>
</dbReference>
<feature type="compositionally biased region" description="Basic residues" evidence="1">
    <location>
        <begin position="1"/>
        <end position="18"/>
    </location>
</feature>